<evidence type="ECO:0000313" key="1">
    <source>
        <dbReference type="EMBL" id="GFY29521.1"/>
    </source>
</evidence>
<dbReference type="Proteomes" id="UP000887159">
    <property type="component" value="Unassembled WGS sequence"/>
</dbReference>
<keyword evidence="2" id="KW-1185">Reference proteome</keyword>
<reference evidence="1" key="1">
    <citation type="submission" date="2020-08" db="EMBL/GenBank/DDBJ databases">
        <title>Multicomponent nature underlies the extraordinary mechanical properties of spider dragline silk.</title>
        <authorList>
            <person name="Kono N."/>
            <person name="Nakamura H."/>
            <person name="Mori M."/>
            <person name="Yoshida Y."/>
            <person name="Ohtoshi R."/>
            <person name="Malay A.D."/>
            <person name="Moran D.A.P."/>
            <person name="Tomita M."/>
            <person name="Numata K."/>
            <person name="Arakawa K."/>
        </authorList>
    </citation>
    <scope>NUCLEOTIDE SEQUENCE</scope>
</reference>
<evidence type="ECO:0000313" key="2">
    <source>
        <dbReference type="Proteomes" id="UP000887159"/>
    </source>
</evidence>
<organism evidence="1 2">
    <name type="scientific">Trichonephila clavipes</name>
    <name type="common">Golden silk orbweaver</name>
    <name type="synonym">Nephila clavipes</name>
    <dbReference type="NCBI Taxonomy" id="2585209"/>
    <lineage>
        <taxon>Eukaryota</taxon>
        <taxon>Metazoa</taxon>
        <taxon>Ecdysozoa</taxon>
        <taxon>Arthropoda</taxon>
        <taxon>Chelicerata</taxon>
        <taxon>Arachnida</taxon>
        <taxon>Araneae</taxon>
        <taxon>Araneomorphae</taxon>
        <taxon>Entelegynae</taxon>
        <taxon>Araneoidea</taxon>
        <taxon>Nephilidae</taxon>
        <taxon>Trichonephila</taxon>
    </lineage>
</organism>
<comment type="caution">
    <text evidence="1">The sequence shown here is derived from an EMBL/GenBank/DDBJ whole genome shotgun (WGS) entry which is preliminary data.</text>
</comment>
<protein>
    <submittedName>
        <fullName evidence="1">Uncharacterized protein</fullName>
    </submittedName>
</protein>
<accession>A0A8X7BF74</accession>
<gene>
    <name evidence="1" type="ORF">TNCV_2626911</name>
</gene>
<name>A0A8X7BF74_TRICX</name>
<sequence>MQAVIPFLWAKNVSASAMSRQHVAKLCHSFQSGRQDVEGAADQVLQRLESPRRSFEHRTGDRMIWLLPTPVLHPDPTFLPLPPIARKELRLYECLELPHVSQPLFILQTSIPFPRFEPRPYGPAVSVTNRYTDRRPA</sequence>
<proteinExistence type="predicted"/>
<dbReference type="AlphaFoldDB" id="A0A8X7BF74"/>
<dbReference type="EMBL" id="BMAU01021388">
    <property type="protein sequence ID" value="GFY29521.1"/>
    <property type="molecule type" value="Genomic_DNA"/>
</dbReference>